<dbReference type="AlphaFoldDB" id="A0A8H5HIU0"/>
<name>A0A8H5HIU0_9AGAR</name>
<gene>
    <name evidence="2" type="ORF">D9615_003270</name>
</gene>
<sequence length="270" mass="28800">MIDAEDHRSNPAAAERQSFFLQPVAFDAEAIRLIAAYFGHLENVNPFPLTRGVVDSEVENADDVWKLYPALHDAPRSSKMDTGCWEIKWEHKHCPSGSRTSPSGPGSSVMMDDRDRPLAMPFAIPPSHGMSPSNHGPPLGSNPMNGTTSPRGTWNPPDDTNFRIPPSSFSSSSGPLPGGPPLPLGYHGPPHEGGPRTRSPSHRYASNSASSHGRGPPPPPVLPTALPPKFHRPPLPSAADPITPALADTSYTRTRSADSGISSRAGLGLR</sequence>
<protein>
    <submittedName>
        <fullName evidence="2">Uncharacterized protein</fullName>
    </submittedName>
</protein>
<dbReference type="EMBL" id="JAACJP010000005">
    <property type="protein sequence ID" value="KAF5384118.1"/>
    <property type="molecule type" value="Genomic_DNA"/>
</dbReference>
<reference evidence="2 3" key="1">
    <citation type="journal article" date="2020" name="ISME J.">
        <title>Uncovering the hidden diversity of litter-decomposition mechanisms in mushroom-forming fungi.</title>
        <authorList>
            <person name="Floudas D."/>
            <person name="Bentzer J."/>
            <person name="Ahren D."/>
            <person name="Johansson T."/>
            <person name="Persson P."/>
            <person name="Tunlid A."/>
        </authorList>
    </citation>
    <scope>NUCLEOTIDE SEQUENCE [LARGE SCALE GENOMIC DNA]</scope>
    <source>
        <strain evidence="2 3">CBS 661.87</strain>
    </source>
</reference>
<feature type="compositionally biased region" description="Polar residues" evidence="1">
    <location>
        <begin position="142"/>
        <end position="152"/>
    </location>
</feature>
<accession>A0A8H5HIU0</accession>
<feature type="compositionally biased region" description="Polar residues" evidence="1">
    <location>
        <begin position="249"/>
        <end position="262"/>
    </location>
</feature>
<feature type="compositionally biased region" description="Low complexity" evidence="1">
    <location>
        <begin position="95"/>
        <end position="108"/>
    </location>
</feature>
<feature type="compositionally biased region" description="Pro residues" evidence="1">
    <location>
        <begin position="215"/>
        <end position="226"/>
    </location>
</feature>
<proteinExistence type="predicted"/>
<organism evidence="2 3">
    <name type="scientific">Tricholomella constricta</name>
    <dbReference type="NCBI Taxonomy" id="117010"/>
    <lineage>
        <taxon>Eukaryota</taxon>
        <taxon>Fungi</taxon>
        <taxon>Dikarya</taxon>
        <taxon>Basidiomycota</taxon>
        <taxon>Agaricomycotina</taxon>
        <taxon>Agaricomycetes</taxon>
        <taxon>Agaricomycetidae</taxon>
        <taxon>Agaricales</taxon>
        <taxon>Tricholomatineae</taxon>
        <taxon>Lyophyllaceae</taxon>
        <taxon>Tricholomella</taxon>
    </lineage>
</organism>
<dbReference type="OrthoDB" id="410044at2759"/>
<evidence type="ECO:0000256" key="1">
    <source>
        <dbReference type="SAM" id="MobiDB-lite"/>
    </source>
</evidence>
<evidence type="ECO:0000313" key="2">
    <source>
        <dbReference type="EMBL" id="KAF5384118.1"/>
    </source>
</evidence>
<feature type="region of interest" description="Disordered" evidence="1">
    <location>
        <begin position="92"/>
        <end position="270"/>
    </location>
</feature>
<evidence type="ECO:0000313" key="3">
    <source>
        <dbReference type="Proteomes" id="UP000565441"/>
    </source>
</evidence>
<comment type="caution">
    <text evidence="2">The sequence shown here is derived from an EMBL/GenBank/DDBJ whole genome shotgun (WGS) entry which is preliminary data.</text>
</comment>
<keyword evidence="3" id="KW-1185">Reference proteome</keyword>
<dbReference type="Proteomes" id="UP000565441">
    <property type="component" value="Unassembled WGS sequence"/>
</dbReference>
<feature type="compositionally biased region" description="Low complexity" evidence="1">
    <location>
        <begin position="165"/>
        <end position="175"/>
    </location>
</feature>